<dbReference type="EMBL" id="JAWJWE010000006">
    <property type="protein sequence ID" value="KAK6633015.1"/>
    <property type="molecule type" value="Genomic_DNA"/>
</dbReference>
<feature type="compositionally biased region" description="Basic and acidic residues" evidence="1">
    <location>
        <begin position="31"/>
        <end position="44"/>
    </location>
</feature>
<dbReference type="AlphaFoldDB" id="A0AAN8RZC2"/>
<sequence length="103" mass="11627">MLKGRKRGRKVASYKGRREVKGRKPAAAVGPEERKRENGKKGKDFSPPSIRMIRERKGFSEEDTLPMCFHGNETKGNGYIALSPEGLDFGINETEASWEWGPF</sequence>
<evidence type="ECO:0000313" key="2">
    <source>
        <dbReference type="EMBL" id="KAK6633015.1"/>
    </source>
</evidence>
<proteinExistence type="predicted"/>
<evidence type="ECO:0000256" key="1">
    <source>
        <dbReference type="SAM" id="MobiDB-lite"/>
    </source>
</evidence>
<gene>
    <name evidence="2" type="ORF">RUM43_012758</name>
</gene>
<organism evidence="2 3">
    <name type="scientific">Polyplax serrata</name>
    <name type="common">Common mouse louse</name>
    <dbReference type="NCBI Taxonomy" id="468196"/>
    <lineage>
        <taxon>Eukaryota</taxon>
        <taxon>Metazoa</taxon>
        <taxon>Ecdysozoa</taxon>
        <taxon>Arthropoda</taxon>
        <taxon>Hexapoda</taxon>
        <taxon>Insecta</taxon>
        <taxon>Pterygota</taxon>
        <taxon>Neoptera</taxon>
        <taxon>Paraneoptera</taxon>
        <taxon>Psocodea</taxon>
        <taxon>Troctomorpha</taxon>
        <taxon>Phthiraptera</taxon>
        <taxon>Anoplura</taxon>
        <taxon>Polyplacidae</taxon>
        <taxon>Polyplax</taxon>
    </lineage>
</organism>
<reference evidence="2 3" key="1">
    <citation type="submission" date="2023-10" db="EMBL/GenBank/DDBJ databases">
        <title>Genomes of two closely related lineages of the louse Polyplax serrata with different host specificities.</title>
        <authorList>
            <person name="Martinu J."/>
            <person name="Tarabai H."/>
            <person name="Stefka J."/>
            <person name="Hypsa V."/>
        </authorList>
    </citation>
    <scope>NUCLEOTIDE SEQUENCE [LARGE SCALE GENOMIC DNA]</scope>
    <source>
        <strain evidence="2">HR10_N</strain>
    </source>
</reference>
<dbReference type="Proteomes" id="UP001372834">
    <property type="component" value="Unassembled WGS sequence"/>
</dbReference>
<protein>
    <submittedName>
        <fullName evidence="2">Uncharacterized protein</fullName>
    </submittedName>
</protein>
<feature type="region of interest" description="Disordered" evidence="1">
    <location>
        <begin position="1"/>
        <end position="48"/>
    </location>
</feature>
<accession>A0AAN8RZC2</accession>
<evidence type="ECO:0000313" key="3">
    <source>
        <dbReference type="Proteomes" id="UP001372834"/>
    </source>
</evidence>
<name>A0AAN8RZC2_POLSC</name>
<comment type="caution">
    <text evidence="2">The sequence shown here is derived from an EMBL/GenBank/DDBJ whole genome shotgun (WGS) entry which is preliminary data.</text>
</comment>
<feature type="compositionally biased region" description="Basic residues" evidence="1">
    <location>
        <begin position="1"/>
        <end position="12"/>
    </location>
</feature>